<dbReference type="OrthoDB" id="10555024at2759"/>
<gene>
    <name evidence="2" type="ORF">MELLADRAFT_112700</name>
</gene>
<sequence length="226" mass="24854">MAKPPSQLSIPEYIISHSDDPANPQLRCSACNSRTLSDYRSHLRTPAHQQSVQCLLDREAADEVMLQAIRATQEDTPRETTTLDLLDLAQYTQHRSDTPPAESPESPLTPLSYLRNLDPNGRLDDDASSTGDSDHALDVLQLRQALEAMEHVGVSPEDDDEDMLPNEMDLDDAFDDNDGPDTNGWYPFKSKERSKVDPGGSAQLSKTIGVGSAVARIGSRHFTITP</sequence>
<organism evidence="3">
    <name type="scientific">Melampsora larici-populina (strain 98AG31 / pathotype 3-4-7)</name>
    <name type="common">Poplar leaf rust fungus</name>
    <dbReference type="NCBI Taxonomy" id="747676"/>
    <lineage>
        <taxon>Eukaryota</taxon>
        <taxon>Fungi</taxon>
        <taxon>Dikarya</taxon>
        <taxon>Basidiomycota</taxon>
        <taxon>Pucciniomycotina</taxon>
        <taxon>Pucciniomycetes</taxon>
        <taxon>Pucciniales</taxon>
        <taxon>Melampsoraceae</taxon>
        <taxon>Melampsora</taxon>
    </lineage>
</organism>
<dbReference type="RefSeq" id="XP_007417269.1">
    <property type="nucleotide sequence ID" value="XM_007417207.1"/>
</dbReference>
<keyword evidence="3" id="KW-1185">Reference proteome</keyword>
<name>F4S7B1_MELLP</name>
<feature type="compositionally biased region" description="Acidic residues" evidence="1">
    <location>
        <begin position="156"/>
        <end position="179"/>
    </location>
</feature>
<dbReference type="Proteomes" id="UP000001072">
    <property type="component" value="Unassembled WGS sequence"/>
</dbReference>
<dbReference type="GeneID" id="18924763"/>
<dbReference type="EMBL" id="GL883158">
    <property type="protein sequence ID" value="EGF99486.1"/>
    <property type="molecule type" value="Genomic_DNA"/>
</dbReference>
<dbReference type="AlphaFoldDB" id="F4S7B1"/>
<evidence type="ECO:0000313" key="3">
    <source>
        <dbReference type="Proteomes" id="UP000001072"/>
    </source>
</evidence>
<dbReference type="VEuPathDB" id="FungiDB:MELLADRAFT_112700"/>
<protein>
    <submittedName>
        <fullName evidence="2">Uncharacterized protein</fullName>
    </submittedName>
</protein>
<evidence type="ECO:0000256" key="1">
    <source>
        <dbReference type="SAM" id="MobiDB-lite"/>
    </source>
</evidence>
<accession>F4S7B1</accession>
<feature type="region of interest" description="Disordered" evidence="1">
    <location>
        <begin position="153"/>
        <end position="208"/>
    </location>
</feature>
<proteinExistence type="predicted"/>
<dbReference type="HOGENOM" id="CLU_091779_0_0_1"/>
<feature type="region of interest" description="Disordered" evidence="1">
    <location>
        <begin position="93"/>
        <end position="133"/>
    </location>
</feature>
<evidence type="ECO:0000313" key="2">
    <source>
        <dbReference type="EMBL" id="EGF99486.1"/>
    </source>
</evidence>
<dbReference type="InParanoid" id="F4S7B1"/>
<dbReference type="KEGG" id="mlr:MELLADRAFT_112700"/>
<reference evidence="3" key="1">
    <citation type="journal article" date="2011" name="Proc. Natl. Acad. Sci. U.S.A.">
        <title>Obligate biotrophy features unraveled by the genomic analysis of rust fungi.</title>
        <authorList>
            <person name="Duplessis S."/>
            <person name="Cuomo C.A."/>
            <person name="Lin Y.-C."/>
            <person name="Aerts A."/>
            <person name="Tisserant E."/>
            <person name="Veneault-Fourrey C."/>
            <person name="Joly D.L."/>
            <person name="Hacquard S."/>
            <person name="Amselem J."/>
            <person name="Cantarel B.L."/>
            <person name="Chiu R."/>
            <person name="Coutinho P.M."/>
            <person name="Feau N."/>
            <person name="Field M."/>
            <person name="Frey P."/>
            <person name="Gelhaye E."/>
            <person name="Goldberg J."/>
            <person name="Grabherr M.G."/>
            <person name="Kodira C.D."/>
            <person name="Kohler A."/>
            <person name="Kuees U."/>
            <person name="Lindquist E.A."/>
            <person name="Lucas S.M."/>
            <person name="Mago R."/>
            <person name="Mauceli E."/>
            <person name="Morin E."/>
            <person name="Murat C."/>
            <person name="Pangilinan J.L."/>
            <person name="Park R."/>
            <person name="Pearson M."/>
            <person name="Quesneville H."/>
            <person name="Rouhier N."/>
            <person name="Sakthikumar S."/>
            <person name="Salamov A.A."/>
            <person name="Schmutz J."/>
            <person name="Selles B."/>
            <person name="Shapiro H."/>
            <person name="Tanguay P."/>
            <person name="Tuskan G.A."/>
            <person name="Henrissat B."/>
            <person name="Van de Peer Y."/>
            <person name="Rouze P."/>
            <person name="Ellis J.G."/>
            <person name="Dodds P.N."/>
            <person name="Schein J.E."/>
            <person name="Zhong S."/>
            <person name="Hamelin R.C."/>
            <person name="Grigoriev I.V."/>
            <person name="Szabo L.J."/>
            <person name="Martin F."/>
        </authorList>
    </citation>
    <scope>NUCLEOTIDE SEQUENCE [LARGE SCALE GENOMIC DNA]</scope>
    <source>
        <strain evidence="3">98AG31 / pathotype 3-4-7</strain>
    </source>
</reference>